<keyword evidence="2" id="KW-0472">Membrane</keyword>
<feature type="region of interest" description="Disordered" evidence="1">
    <location>
        <begin position="1"/>
        <end position="104"/>
    </location>
</feature>
<evidence type="ECO:0000313" key="4">
    <source>
        <dbReference type="Proteomes" id="UP001275084"/>
    </source>
</evidence>
<feature type="compositionally biased region" description="Polar residues" evidence="1">
    <location>
        <begin position="60"/>
        <end position="69"/>
    </location>
</feature>
<keyword evidence="2" id="KW-1133">Transmembrane helix</keyword>
<dbReference type="EMBL" id="JAUIQD010000002">
    <property type="protein sequence ID" value="KAK3359925.1"/>
    <property type="molecule type" value="Genomic_DNA"/>
</dbReference>
<sequence>MELAPPASADALDLDIGTGRPPAPTRKRSTSGGLLSKLPFMRSGENSRPRSRRSTEETDPLTSTPNSLPIPSFRTIPAGPPPLSHAILQQQTQQQQKTRRRRGSLRKVALLGRGAQRERREARGLTIDTKFLPVGAVEPVATTAAITSSPRALDGTNDRIPLPLGYKEQDPDDTFGLGISDITPRPSMDGYASRSAPPLPTSNPITPTDASTNILRSPQDAPGNITDSNSTVTSPSISYSTTDDEDGLHMAGPASRPTTPSLSLSSSSSLLRPERTSLSSGSESYFPNGHGHLRSIGLGSSSAGGGGGNGNGSESAGAGGISGMPSIQHRRSTIQRAKSPLALTSLAGLSTTPLPAPDADWDYAETEWWGWVVLIVTWTVFVIGMGSCFGVWSWAWDVGTTPYAPPELEDDPTLPIVGYYPALMILTGVMAWVWVVVAWVGMKYFRHARVSGD</sequence>
<feature type="compositionally biased region" description="Polar residues" evidence="1">
    <location>
        <begin position="225"/>
        <end position="241"/>
    </location>
</feature>
<reference evidence="3" key="2">
    <citation type="submission" date="2023-06" db="EMBL/GenBank/DDBJ databases">
        <authorList>
            <consortium name="Lawrence Berkeley National Laboratory"/>
            <person name="Haridas S."/>
            <person name="Hensen N."/>
            <person name="Bonometti L."/>
            <person name="Westerberg I."/>
            <person name="Brannstrom I.O."/>
            <person name="Guillou S."/>
            <person name="Cros-Aarteil S."/>
            <person name="Calhoun S."/>
            <person name="Kuo A."/>
            <person name="Mondo S."/>
            <person name="Pangilinan J."/>
            <person name="Riley R."/>
            <person name="Labutti K."/>
            <person name="Andreopoulos B."/>
            <person name="Lipzen A."/>
            <person name="Chen C."/>
            <person name="Yanf M."/>
            <person name="Daum C."/>
            <person name="Ng V."/>
            <person name="Clum A."/>
            <person name="Steindorff A."/>
            <person name="Ohm R."/>
            <person name="Martin F."/>
            <person name="Silar P."/>
            <person name="Natvig D."/>
            <person name="Lalanne C."/>
            <person name="Gautier V."/>
            <person name="Ament-Velasquez S.L."/>
            <person name="Kruys A."/>
            <person name="Hutchinson M.I."/>
            <person name="Powell A.J."/>
            <person name="Barry K."/>
            <person name="Miller A.N."/>
            <person name="Grigoriev I.V."/>
            <person name="Debuchy R."/>
            <person name="Gladieux P."/>
            <person name="Thoren M.H."/>
            <person name="Johannesson H."/>
        </authorList>
    </citation>
    <scope>NUCLEOTIDE SEQUENCE</scope>
    <source>
        <strain evidence="3">CBS 955.72</strain>
    </source>
</reference>
<name>A0AAJ0HR60_9PEZI</name>
<feature type="transmembrane region" description="Helical" evidence="2">
    <location>
        <begin position="416"/>
        <end position="440"/>
    </location>
</feature>
<feature type="compositionally biased region" description="Low complexity" evidence="1">
    <location>
        <begin position="255"/>
        <end position="280"/>
    </location>
</feature>
<evidence type="ECO:0000256" key="2">
    <source>
        <dbReference type="SAM" id="Phobius"/>
    </source>
</evidence>
<protein>
    <submittedName>
        <fullName evidence="3">Uncharacterized protein</fullName>
    </submittedName>
</protein>
<proteinExistence type="predicted"/>
<dbReference type="AlphaFoldDB" id="A0AAJ0HR60"/>
<evidence type="ECO:0000256" key="1">
    <source>
        <dbReference type="SAM" id="MobiDB-lite"/>
    </source>
</evidence>
<evidence type="ECO:0000313" key="3">
    <source>
        <dbReference type="EMBL" id="KAK3359925.1"/>
    </source>
</evidence>
<feature type="compositionally biased region" description="Basic and acidic residues" evidence="1">
    <location>
        <begin position="45"/>
        <end position="56"/>
    </location>
</feature>
<keyword evidence="4" id="KW-1185">Reference proteome</keyword>
<dbReference type="PANTHER" id="PTHR39400:SF1">
    <property type="entry name" value="PIG-P DOMAIN-CONTAINING PROTEIN"/>
    <property type="match status" value="1"/>
</dbReference>
<feature type="compositionally biased region" description="Polar residues" evidence="1">
    <location>
        <begin position="202"/>
        <end position="216"/>
    </location>
</feature>
<accession>A0AAJ0HR60</accession>
<feature type="region of interest" description="Disordered" evidence="1">
    <location>
        <begin position="164"/>
        <end position="326"/>
    </location>
</feature>
<dbReference type="Proteomes" id="UP001275084">
    <property type="component" value="Unassembled WGS sequence"/>
</dbReference>
<feature type="compositionally biased region" description="Gly residues" evidence="1">
    <location>
        <begin position="302"/>
        <end position="322"/>
    </location>
</feature>
<dbReference type="Pfam" id="PF15159">
    <property type="entry name" value="PIG-Y"/>
    <property type="match status" value="1"/>
</dbReference>
<keyword evidence="2" id="KW-0812">Transmembrane</keyword>
<gene>
    <name evidence="3" type="ORF">B0T25DRAFT_114813</name>
</gene>
<reference evidence="3" key="1">
    <citation type="journal article" date="2023" name="Mol. Phylogenet. Evol.">
        <title>Genome-scale phylogeny and comparative genomics of the fungal order Sordariales.</title>
        <authorList>
            <person name="Hensen N."/>
            <person name="Bonometti L."/>
            <person name="Westerberg I."/>
            <person name="Brannstrom I.O."/>
            <person name="Guillou S."/>
            <person name="Cros-Aarteil S."/>
            <person name="Calhoun S."/>
            <person name="Haridas S."/>
            <person name="Kuo A."/>
            <person name="Mondo S."/>
            <person name="Pangilinan J."/>
            <person name="Riley R."/>
            <person name="LaButti K."/>
            <person name="Andreopoulos B."/>
            <person name="Lipzen A."/>
            <person name="Chen C."/>
            <person name="Yan M."/>
            <person name="Daum C."/>
            <person name="Ng V."/>
            <person name="Clum A."/>
            <person name="Steindorff A."/>
            <person name="Ohm R.A."/>
            <person name="Martin F."/>
            <person name="Silar P."/>
            <person name="Natvig D.O."/>
            <person name="Lalanne C."/>
            <person name="Gautier V."/>
            <person name="Ament-Velasquez S.L."/>
            <person name="Kruys A."/>
            <person name="Hutchinson M.I."/>
            <person name="Powell A.J."/>
            <person name="Barry K."/>
            <person name="Miller A.N."/>
            <person name="Grigoriev I.V."/>
            <person name="Debuchy R."/>
            <person name="Gladieux P."/>
            <person name="Hiltunen Thoren M."/>
            <person name="Johannesson H."/>
        </authorList>
    </citation>
    <scope>NUCLEOTIDE SEQUENCE</scope>
    <source>
        <strain evidence="3">CBS 955.72</strain>
    </source>
</reference>
<dbReference type="InterPro" id="IPR029164">
    <property type="entry name" value="PIG-Y"/>
</dbReference>
<feature type="compositionally biased region" description="Low complexity" evidence="1">
    <location>
        <begin position="1"/>
        <end position="15"/>
    </location>
</feature>
<organism evidence="3 4">
    <name type="scientific">Lasiosphaeria hispida</name>
    <dbReference type="NCBI Taxonomy" id="260671"/>
    <lineage>
        <taxon>Eukaryota</taxon>
        <taxon>Fungi</taxon>
        <taxon>Dikarya</taxon>
        <taxon>Ascomycota</taxon>
        <taxon>Pezizomycotina</taxon>
        <taxon>Sordariomycetes</taxon>
        <taxon>Sordariomycetidae</taxon>
        <taxon>Sordariales</taxon>
        <taxon>Lasiosphaeriaceae</taxon>
        <taxon>Lasiosphaeria</taxon>
    </lineage>
</organism>
<feature type="transmembrane region" description="Helical" evidence="2">
    <location>
        <begin position="368"/>
        <end position="396"/>
    </location>
</feature>
<comment type="caution">
    <text evidence="3">The sequence shown here is derived from an EMBL/GenBank/DDBJ whole genome shotgun (WGS) entry which is preliminary data.</text>
</comment>
<dbReference type="PANTHER" id="PTHR39400">
    <property type="entry name" value="YALI0E29227P"/>
    <property type="match status" value="1"/>
</dbReference>